<evidence type="ECO:0000256" key="1">
    <source>
        <dbReference type="SAM" id="MobiDB-lite"/>
    </source>
</evidence>
<dbReference type="OrthoDB" id="5792673at2759"/>
<dbReference type="GO" id="GO:0046974">
    <property type="term" value="F:histone H3K9 methyltransferase activity"/>
    <property type="evidence" value="ECO:0007669"/>
    <property type="project" value="TreeGrafter"/>
</dbReference>
<feature type="compositionally biased region" description="Low complexity" evidence="1">
    <location>
        <begin position="156"/>
        <end position="165"/>
    </location>
</feature>
<feature type="region of interest" description="Disordered" evidence="1">
    <location>
        <begin position="156"/>
        <end position="191"/>
    </location>
</feature>
<name>A0A6I9YWW2_9SAUR</name>
<organism evidence="3 4">
    <name type="scientific">Thamnophis sirtalis</name>
    <dbReference type="NCBI Taxonomy" id="35019"/>
    <lineage>
        <taxon>Eukaryota</taxon>
        <taxon>Metazoa</taxon>
        <taxon>Chordata</taxon>
        <taxon>Craniata</taxon>
        <taxon>Vertebrata</taxon>
        <taxon>Euteleostomi</taxon>
        <taxon>Lepidosauria</taxon>
        <taxon>Squamata</taxon>
        <taxon>Bifurcata</taxon>
        <taxon>Unidentata</taxon>
        <taxon>Episquamata</taxon>
        <taxon>Toxicofera</taxon>
        <taxon>Serpentes</taxon>
        <taxon>Colubroidea</taxon>
        <taxon>Colubridae</taxon>
        <taxon>Natricinae</taxon>
        <taxon>Thamnophis</taxon>
    </lineage>
</organism>
<dbReference type="Proteomes" id="UP000504617">
    <property type="component" value="Unplaced"/>
</dbReference>
<dbReference type="PANTHER" id="PTHR46307">
    <property type="entry name" value="G9A, ISOFORM B"/>
    <property type="match status" value="1"/>
</dbReference>
<gene>
    <name evidence="4" type="primary">LOC106554332</name>
</gene>
<keyword evidence="3" id="KW-1185">Reference proteome</keyword>
<evidence type="ECO:0000313" key="3">
    <source>
        <dbReference type="Proteomes" id="UP000504617"/>
    </source>
</evidence>
<sequence>MIAKIIQSQGASIYALLGSRHYCVCIDDCSSSKCMCGQLSMRCWYDRDRDVYCIDARFYGNVSRFINHFCEPNLIAVRVFMSHQDLRFPRIAFFSSRHIEAGEEIGFDYGERFWNIKAKYFSCLCDSPKCRHSSAVLAQRQASAAAAAANAAATATTTTTAAASSQEPPENRLPDTSSAALASPPALGGLP</sequence>
<dbReference type="InterPro" id="IPR001214">
    <property type="entry name" value="SET_dom"/>
</dbReference>
<accession>A0A6I9YWW2</accession>
<dbReference type="SMART" id="SM00317">
    <property type="entry name" value="SET"/>
    <property type="match status" value="1"/>
</dbReference>
<proteinExistence type="predicted"/>
<dbReference type="Pfam" id="PF00856">
    <property type="entry name" value="SET"/>
    <property type="match status" value="1"/>
</dbReference>
<dbReference type="SUPFAM" id="SSF82199">
    <property type="entry name" value="SET domain"/>
    <property type="match status" value="1"/>
</dbReference>
<dbReference type="GO" id="GO:0002039">
    <property type="term" value="F:p53 binding"/>
    <property type="evidence" value="ECO:0007669"/>
    <property type="project" value="InterPro"/>
</dbReference>
<protein>
    <submittedName>
        <fullName evidence="4">Histone-lysine N-methyltransferase EHMT1-like</fullName>
    </submittedName>
</protein>
<dbReference type="InterPro" id="IPR046341">
    <property type="entry name" value="SET_dom_sf"/>
</dbReference>
<dbReference type="AlphaFoldDB" id="A0A6I9YWW2"/>
<dbReference type="GO" id="GO:0005634">
    <property type="term" value="C:nucleus"/>
    <property type="evidence" value="ECO:0007669"/>
    <property type="project" value="TreeGrafter"/>
</dbReference>
<dbReference type="GO" id="GO:0000785">
    <property type="term" value="C:chromatin"/>
    <property type="evidence" value="ECO:0007669"/>
    <property type="project" value="TreeGrafter"/>
</dbReference>
<evidence type="ECO:0000313" key="4">
    <source>
        <dbReference type="RefSeq" id="XP_013928456.1"/>
    </source>
</evidence>
<evidence type="ECO:0000259" key="2">
    <source>
        <dbReference type="PROSITE" id="PS50280"/>
    </source>
</evidence>
<feature type="domain" description="SET" evidence="2">
    <location>
        <begin position="22"/>
        <end position="110"/>
    </location>
</feature>
<reference evidence="4" key="1">
    <citation type="submission" date="2025-08" db="UniProtKB">
        <authorList>
            <consortium name="RefSeq"/>
        </authorList>
    </citation>
    <scope>IDENTIFICATION</scope>
    <source>
        <tissue evidence="4">Skeletal muscle</tissue>
    </source>
</reference>
<dbReference type="KEGG" id="tsr:106554332"/>
<feature type="compositionally biased region" description="Low complexity" evidence="1">
    <location>
        <begin position="177"/>
        <end position="191"/>
    </location>
</feature>
<dbReference type="RefSeq" id="XP_013928456.1">
    <property type="nucleotide sequence ID" value="XM_014072981.1"/>
</dbReference>
<dbReference type="PROSITE" id="PS50280">
    <property type="entry name" value="SET"/>
    <property type="match status" value="1"/>
</dbReference>
<dbReference type="InterPro" id="IPR043550">
    <property type="entry name" value="EHMT1/EHMT2"/>
</dbReference>
<dbReference type="GO" id="GO:0000122">
    <property type="term" value="P:negative regulation of transcription by RNA polymerase II"/>
    <property type="evidence" value="ECO:0007669"/>
    <property type="project" value="TreeGrafter"/>
</dbReference>
<dbReference type="PANTHER" id="PTHR46307:SF2">
    <property type="entry name" value="HISTONE-LYSINE N-METHYLTRANSFERASE EHMT1"/>
    <property type="match status" value="1"/>
</dbReference>
<dbReference type="GeneID" id="106554332"/>
<dbReference type="Gene3D" id="2.170.270.10">
    <property type="entry name" value="SET domain"/>
    <property type="match status" value="1"/>
</dbReference>